<keyword evidence="8" id="KW-0902">Two-component regulatory system</keyword>
<evidence type="ECO:0000256" key="8">
    <source>
        <dbReference type="ARBA" id="ARBA00023012"/>
    </source>
</evidence>
<dbReference type="GO" id="GO:0005524">
    <property type="term" value="F:ATP binding"/>
    <property type="evidence" value="ECO:0007669"/>
    <property type="project" value="UniProtKB-KW"/>
</dbReference>
<dbReference type="SMART" id="SM00387">
    <property type="entry name" value="HATPase_c"/>
    <property type="match status" value="1"/>
</dbReference>
<keyword evidence="6 11" id="KW-0418">Kinase</keyword>
<evidence type="ECO:0000256" key="3">
    <source>
        <dbReference type="ARBA" id="ARBA00022553"/>
    </source>
</evidence>
<organism evidence="11 12">
    <name type="scientific">Agromyces seonyuensis</name>
    <dbReference type="NCBI Taxonomy" id="2662446"/>
    <lineage>
        <taxon>Bacteria</taxon>
        <taxon>Bacillati</taxon>
        <taxon>Actinomycetota</taxon>
        <taxon>Actinomycetes</taxon>
        <taxon>Micrococcales</taxon>
        <taxon>Microbacteriaceae</taxon>
        <taxon>Agromyces</taxon>
    </lineage>
</organism>
<keyword evidence="3" id="KW-0597">Phosphoprotein</keyword>
<evidence type="ECO:0000313" key="11">
    <source>
        <dbReference type="EMBL" id="MWB98757.1"/>
    </source>
</evidence>
<evidence type="ECO:0000256" key="4">
    <source>
        <dbReference type="ARBA" id="ARBA00022679"/>
    </source>
</evidence>
<dbReference type="Pfam" id="PF02518">
    <property type="entry name" value="HATPase_c"/>
    <property type="match status" value="1"/>
</dbReference>
<evidence type="ECO:0000259" key="10">
    <source>
        <dbReference type="SMART" id="SM00387"/>
    </source>
</evidence>
<dbReference type="RefSeq" id="WP_160424383.1">
    <property type="nucleotide sequence ID" value="NZ_WSTA01000036.1"/>
</dbReference>
<evidence type="ECO:0000256" key="1">
    <source>
        <dbReference type="ARBA" id="ARBA00000085"/>
    </source>
</evidence>
<name>A0A6I4P5F2_9MICO</name>
<feature type="transmembrane region" description="Helical" evidence="9">
    <location>
        <begin position="110"/>
        <end position="134"/>
    </location>
</feature>
<dbReference type="EC" id="2.7.13.3" evidence="2"/>
<sequence length="382" mass="39057">MHESAAWDGPRFRPPARAVLLAPVVLSFLAQVPWTIASCLRADVGGPVAALAIGLAVAGPLLLLAARRLPGPTVAAVAAIALGLLLSAPGGGPAPVAFGFALGLAAARGALAWALGSGAVAWLGALLLGPLVGLDWHPARVAATTAALAACVAAGAFVRNRSERARGYRDAVARRRESAAERERLRIAGELHDVLGHSLSLINVRAGVALHLLDRDPEQARSALADIKRVSKDSLDEVRGVLGVLREPGESAPSAPQPGLAELDALVADVRAAGLEVELDPLDGEGPPRAVQTAAYRIVQEALTNVLRHSGAEAVRIGLRREGGELVVRVEDDGRGAAGAHEGGGVLGMRGRAEVLGGRLDVAEPATGGTSLTARLPWEGVA</sequence>
<dbReference type="SUPFAM" id="SSF55874">
    <property type="entry name" value="ATPase domain of HSP90 chaperone/DNA topoisomerase II/histidine kinase"/>
    <property type="match status" value="1"/>
</dbReference>
<feature type="transmembrane region" description="Helical" evidence="9">
    <location>
        <begin position="141"/>
        <end position="158"/>
    </location>
</feature>
<evidence type="ECO:0000256" key="5">
    <source>
        <dbReference type="ARBA" id="ARBA00022741"/>
    </source>
</evidence>
<dbReference type="Gene3D" id="3.30.565.10">
    <property type="entry name" value="Histidine kinase-like ATPase, C-terminal domain"/>
    <property type="match status" value="1"/>
</dbReference>
<keyword evidence="9" id="KW-0472">Membrane</keyword>
<dbReference type="Proteomes" id="UP000438182">
    <property type="component" value="Unassembled WGS sequence"/>
</dbReference>
<dbReference type="EMBL" id="WSTA01000036">
    <property type="protein sequence ID" value="MWB98757.1"/>
    <property type="molecule type" value="Genomic_DNA"/>
</dbReference>
<dbReference type="GO" id="GO:0046983">
    <property type="term" value="F:protein dimerization activity"/>
    <property type="evidence" value="ECO:0007669"/>
    <property type="project" value="InterPro"/>
</dbReference>
<evidence type="ECO:0000256" key="9">
    <source>
        <dbReference type="SAM" id="Phobius"/>
    </source>
</evidence>
<feature type="transmembrane region" description="Helical" evidence="9">
    <location>
        <begin position="47"/>
        <end position="66"/>
    </location>
</feature>
<keyword evidence="12" id="KW-1185">Reference proteome</keyword>
<dbReference type="PANTHER" id="PTHR24421">
    <property type="entry name" value="NITRATE/NITRITE SENSOR PROTEIN NARX-RELATED"/>
    <property type="match status" value="1"/>
</dbReference>
<gene>
    <name evidence="11" type="ORF">GB864_09390</name>
</gene>
<dbReference type="Pfam" id="PF07730">
    <property type="entry name" value="HisKA_3"/>
    <property type="match status" value="1"/>
</dbReference>
<evidence type="ECO:0000256" key="2">
    <source>
        <dbReference type="ARBA" id="ARBA00012438"/>
    </source>
</evidence>
<dbReference type="InterPro" id="IPR011712">
    <property type="entry name" value="Sig_transdc_His_kin_sub3_dim/P"/>
</dbReference>
<protein>
    <recommendedName>
        <fullName evidence="2">histidine kinase</fullName>
        <ecNumber evidence="2">2.7.13.3</ecNumber>
    </recommendedName>
</protein>
<dbReference type="GO" id="GO:0016020">
    <property type="term" value="C:membrane"/>
    <property type="evidence" value="ECO:0007669"/>
    <property type="project" value="InterPro"/>
</dbReference>
<proteinExistence type="predicted"/>
<comment type="catalytic activity">
    <reaction evidence="1">
        <text>ATP + protein L-histidine = ADP + protein N-phospho-L-histidine.</text>
        <dbReference type="EC" id="2.7.13.3"/>
    </reaction>
</comment>
<comment type="caution">
    <text evidence="11">The sequence shown here is derived from an EMBL/GenBank/DDBJ whole genome shotgun (WGS) entry which is preliminary data.</text>
</comment>
<dbReference type="GO" id="GO:0000155">
    <property type="term" value="F:phosphorelay sensor kinase activity"/>
    <property type="evidence" value="ECO:0007669"/>
    <property type="project" value="InterPro"/>
</dbReference>
<keyword evidence="9" id="KW-1133">Transmembrane helix</keyword>
<dbReference type="CDD" id="cd16917">
    <property type="entry name" value="HATPase_UhpB-NarQ-NarX-like"/>
    <property type="match status" value="1"/>
</dbReference>
<dbReference type="PANTHER" id="PTHR24421:SF10">
    <property type="entry name" value="NITRATE_NITRITE SENSOR PROTEIN NARQ"/>
    <property type="match status" value="1"/>
</dbReference>
<keyword evidence="4" id="KW-0808">Transferase</keyword>
<dbReference type="InterPro" id="IPR003594">
    <property type="entry name" value="HATPase_dom"/>
</dbReference>
<evidence type="ECO:0000313" key="12">
    <source>
        <dbReference type="Proteomes" id="UP000438182"/>
    </source>
</evidence>
<dbReference type="AlphaFoldDB" id="A0A6I4P5F2"/>
<evidence type="ECO:0000256" key="6">
    <source>
        <dbReference type="ARBA" id="ARBA00022777"/>
    </source>
</evidence>
<accession>A0A6I4P5F2</accession>
<keyword evidence="5" id="KW-0547">Nucleotide-binding</keyword>
<evidence type="ECO:0000256" key="7">
    <source>
        <dbReference type="ARBA" id="ARBA00022840"/>
    </source>
</evidence>
<dbReference type="InterPro" id="IPR050482">
    <property type="entry name" value="Sensor_HK_TwoCompSys"/>
</dbReference>
<reference evidence="11 12" key="1">
    <citation type="submission" date="2019-12" db="EMBL/GenBank/DDBJ databases">
        <authorList>
            <person name="Kim Y.S."/>
        </authorList>
    </citation>
    <scope>NUCLEOTIDE SEQUENCE [LARGE SCALE GENOMIC DNA]</scope>
    <source>
        <strain evidence="11 12">MMS17-SY077</strain>
    </source>
</reference>
<keyword evidence="7" id="KW-0067">ATP-binding</keyword>
<feature type="domain" description="Histidine kinase/HSP90-like ATPase" evidence="10">
    <location>
        <begin position="290"/>
        <end position="380"/>
    </location>
</feature>
<dbReference type="InterPro" id="IPR036890">
    <property type="entry name" value="HATPase_C_sf"/>
</dbReference>
<keyword evidence="9" id="KW-0812">Transmembrane</keyword>
<dbReference type="Gene3D" id="1.20.5.1930">
    <property type="match status" value="1"/>
</dbReference>